<feature type="coiled-coil region" evidence="1">
    <location>
        <begin position="114"/>
        <end position="148"/>
    </location>
</feature>
<reference evidence="2" key="1">
    <citation type="journal article" date="2020" name="Nature">
        <title>Giant virus diversity and host interactions through global metagenomics.</title>
        <authorList>
            <person name="Schulz F."/>
            <person name="Roux S."/>
            <person name="Paez-Espino D."/>
            <person name="Jungbluth S."/>
            <person name="Walsh D.A."/>
            <person name="Denef V.J."/>
            <person name="McMahon K.D."/>
            <person name="Konstantinidis K.T."/>
            <person name="Eloe-Fadrosh E.A."/>
            <person name="Kyrpides N.C."/>
            <person name="Woyke T."/>
        </authorList>
    </citation>
    <scope>NUCLEOTIDE SEQUENCE</scope>
    <source>
        <strain evidence="2">GVMAG-S-1035085-51</strain>
    </source>
</reference>
<evidence type="ECO:0000256" key="1">
    <source>
        <dbReference type="SAM" id="Coils"/>
    </source>
</evidence>
<name>A0A6C0M0Z9_9ZZZZ</name>
<accession>A0A6C0M0Z9</accession>
<keyword evidence="1" id="KW-0175">Coiled coil</keyword>
<protein>
    <submittedName>
        <fullName evidence="2">Uncharacterized protein</fullName>
    </submittedName>
</protein>
<organism evidence="2">
    <name type="scientific">viral metagenome</name>
    <dbReference type="NCBI Taxonomy" id="1070528"/>
    <lineage>
        <taxon>unclassified sequences</taxon>
        <taxon>metagenomes</taxon>
        <taxon>organismal metagenomes</taxon>
    </lineage>
</organism>
<sequence>MIAQKTVRLSNDGYQRPKNTMQERLSEAEIQEKLEDYVEVEEISKVPLNSHIRYFITDVDQKTGEKKRKFRMGGILTNKDHADKFIILSNGKVSWSVQVNKATFYKKLTLQEIKDGHQEVVAQYKEKIREQRREIHKLKDEVEQLKKILKKK</sequence>
<proteinExistence type="predicted"/>
<dbReference type="AlphaFoldDB" id="A0A6C0M0Z9"/>
<evidence type="ECO:0000313" key="2">
    <source>
        <dbReference type="EMBL" id="QHU35988.1"/>
    </source>
</evidence>
<dbReference type="EMBL" id="MN740619">
    <property type="protein sequence ID" value="QHU35988.1"/>
    <property type="molecule type" value="Genomic_DNA"/>
</dbReference>